<dbReference type="SUPFAM" id="SSF51735">
    <property type="entry name" value="NAD(P)-binding Rossmann-fold domains"/>
    <property type="match status" value="1"/>
</dbReference>
<reference evidence="6" key="1">
    <citation type="journal article" date="2019" name="Int. J. Syst. Evol. Microbiol.">
        <title>The Global Catalogue of Microorganisms (GCM) 10K type strain sequencing project: providing services to taxonomists for standard genome sequencing and annotation.</title>
        <authorList>
            <consortium name="The Broad Institute Genomics Platform"/>
            <consortium name="The Broad Institute Genome Sequencing Center for Infectious Disease"/>
            <person name="Wu L."/>
            <person name="Ma J."/>
        </authorList>
    </citation>
    <scope>NUCLEOTIDE SEQUENCE [LARGE SCALE GENOMIC DNA]</scope>
    <source>
        <strain evidence="6">JCM 13008</strain>
    </source>
</reference>
<comment type="function">
    <text evidence="3">Catalyzes the reduction of dTDP-6-deoxy-L-lyxo-4-hexulose to yield dTDP-L-rhamnose.</text>
</comment>
<dbReference type="InterPro" id="IPR029903">
    <property type="entry name" value="RmlD-like-bd"/>
</dbReference>
<evidence type="ECO:0000313" key="5">
    <source>
        <dbReference type="EMBL" id="GAA1099321.1"/>
    </source>
</evidence>
<comment type="similarity">
    <text evidence="1">Belongs to the dTDP-4-dehydrorhamnose 3,5-epimerase family.</text>
</comment>
<evidence type="ECO:0000256" key="2">
    <source>
        <dbReference type="ARBA" id="ARBA00010944"/>
    </source>
</evidence>
<dbReference type="EC" id="1.1.1.133" evidence="3"/>
<proteinExistence type="inferred from homology"/>
<dbReference type="InterPro" id="IPR000888">
    <property type="entry name" value="RmlC-like"/>
</dbReference>
<keyword evidence="6" id="KW-1185">Reference proteome</keyword>
<dbReference type="RefSeq" id="WP_343993178.1">
    <property type="nucleotide sequence ID" value="NZ_BAAALG010000006.1"/>
</dbReference>
<dbReference type="SUPFAM" id="SSF51182">
    <property type="entry name" value="RmlC-like cupins"/>
    <property type="match status" value="1"/>
</dbReference>
<accession>A0ABP4E9J4</accession>
<dbReference type="PANTHER" id="PTHR10491">
    <property type="entry name" value="DTDP-4-DEHYDRORHAMNOSE REDUCTASE"/>
    <property type="match status" value="1"/>
</dbReference>
<comment type="similarity">
    <text evidence="2 3">Belongs to the dTDP-4-dehydrorhamnose reductase family.</text>
</comment>
<feature type="domain" description="RmlD-like substrate binding" evidence="4">
    <location>
        <begin position="186"/>
        <end position="461"/>
    </location>
</feature>
<dbReference type="Gene3D" id="3.90.25.10">
    <property type="entry name" value="UDP-galactose 4-epimerase, domain 1"/>
    <property type="match status" value="1"/>
</dbReference>
<dbReference type="InterPro" id="IPR005913">
    <property type="entry name" value="dTDP_dehydrorham_reduct"/>
</dbReference>
<gene>
    <name evidence="5" type="ORF">GCM10009668_16230</name>
</gene>
<dbReference type="Pfam" id="PF04321">
    <property type="entry name" value="RmlD_sub_bind"/>
    <property type="match status" value="1"/>
</dbReference>
<sequence>MAQALTLTETPIPGLLIVDLPVHEDGRGWFKESWNREKMLALGLPDFGPVQQNVSFNTRRGVARGIHTEPWDKLVSVATGRVFAAWVDMRAGETFGTVFTTEIGPDRAVFVPRGVGNSYQTLEDATAYVYLVNDHWRAGAYPALDLADPSLGIAWPIPLAECEISAKDRSENPALAEVTPIPTRSTLILGADGQLGRALSALLPDAVRFTRADGDLGEAEVLAGIDWRRHDVVINAAAYTAVDAAETVDGAAACWAANAHLPARLATLAGEHGFTLVHYSSDYVFDGERALHDEQEPFAPLGVYGAAKAAGDLAVAGAARHYLLRTSWVVGDGANFVATMARLARDGVRPQVVGDQVGRLTFADELARATVHLLNAGAEHGTYNVSNAGEPMSWAQIAAVVFDLLGRDPGDVATISTAEYAVGRAMARRPAHSTLDLARLRATGFAPQDQREALRAFVSDLRPAATAGTGRSRS</sequence>
<comment type="caution">
    <text evidence="5">The sequence shown here is derived from an EMBL/GenBank/DDBJ whole genome shotgun (WGS) entry which is preliminary data.</text>
</comment>
<name>A0ABP4E9J4_9ACTN</name>
<dbReference type="InterPro" id="IPR011051">
    <property type="entry name" value="RmlC_Cupin_sf"/>
</dbReference>
<protein>
    <recommendedName>
        <fullName evidence="3">dTDP-4-dehydrorhamnose reductase</fullName>
        <ecNumber evidence="3">1.1.1.133</ecNumber>
    </recommendedName>
</protein>
<dbReference type="InterPro" id="IPR036291">
    <property type="entry name" value="NAD(P)-bd_dom_sf"/>
</dbReference>
<evidence type="ECO:0000313" key="6">
    <source>
        <dbReference type="Proteomes" id="UP001501581"/>
    </source>
</evidence>
<dbReference type="Proteomes" id="UP001501581">
    <property type="component" value="Unassembled WGS sequence"/>
</dbReference>
<comment type="pathway">
    <text evidence="3">Carbohydrate biosynthesis; dTDP-L-rhamnose biosynthesis.</text>
</comment>
<organism evidence="5 6">
    <name type="scientific">Nocardioides dubius</name>
    <dbReference type="NCBI Taxonomy" id="317019"/>
    <lineage>
        <taxon>Bacteria</taxon>
        <taxon>Bacillati</taxon>
        <taxon>Actinomycetota</taxon>
        <taxon>Actinomycetes</taxon>
        <taxon>Propionibacteriales</taxon>
        <taxon>Nocardioidaceae</taxon>
        <taxon>Nocardioides</taxon>
    </lineage>
</organism>
<dbReference type="PANTHER" id="PTHR10491:SF4">
    <property type="entry name" value="METHIONINE ADENOSYLTRANSFERASE 2 SUBUNIT BETA"/>
    <property type="match status" value="1"/>
</dbReference>
<evidence type="ECO:0000256" key="1">
    <source>
        <dbReference type="ARBA" id="ARBA00010154"/>
    </source>
</evidence>
<evidence type="ECO:0000259" key="4">
    <source>
        <dbReference type="Pfam" id="PF04321"/>
    </source>
</evidence>
<dbReference type="Gene3D" id="3.40.50.720">
    <property type="entry name" value="NAD(P)-binding Rossmann-like Domain"/>
    <property type="match status" value="1"/>
</dbReference>
<dbReference type="InterPro" id="IPR014710">
    <property type="entry name" value="RmlC-like_jellyroll"/>
</dbReference>
<dbReference type="Pfam" id="PF00908">
    <property type="entry name" value="dTDP_sugar_isom"/>
    <property type="match status" value="1"/>
</dbReference>
<evidence type="ECO:0000256" key="3">
    <source>
        <dbReference type="RuleBase" id="RU364082"/>
    </source>
</evidence>
<dbReference type="EMBL" id="BAAALG010000006">
    <property type="protein sequence ID" value="GAA1099321.1"/>
    <property type="molecule type" value="Genomic_DNA"/>
</dbReference>
<keyword evidence="3" id="KW-0521">NADP</keyword>
<keyword evidence="3" id="KW-0560">Oxidoreductase</keyword>
<dbReference type="Gene3D" id="2.60.120.10">
    <property type="entry name" value="Jelly Rolls"/>
    <property type="match status" value="1"/>
</dbReference>